<dbReference type="Pfam" id="PF13271">
    <property type="entry name" value="DUF4062"/>
    <property type="match status" value="1"/>
</dbReference>
<sequence>MFCRYKKRIEESNGDESETSSKRKLQFKGKLFKNELVLYKNIMHGNLYAHCPNLSNVIRIFTSSTFTDTKHERNRLMVDVYPKLKAFCRQLGLEFQVVDMRWGVRFETVDDHKTTELCLAEIDNCNQLSRGPTFVTFLSHKYGYRPFPREIAADEFDKIVAKLDKTAKALFNKWFKLDSNSVPLSYVLQSISSVIEGYNEDATPAERRKFGKLFWQECEIMQESLLKAVKKVLPPSQMEKYFMSVTETEIQEGIIKAKNPKVQCIWFYRDIVDIDNQPETDLLKRFRESANDPSAVSSGIQDRLARLKREKIPSVLPAENISRFTVHWSHNGIDPDNVPEHQAYLDSLCADFETRMKMHILESVVGAATTGGEGRIAGNPLAREVIQHARFAQSKSATFYGRQPLLNLLTQYLAKPASSPLICYGVSGCGKTSLMAKLAFAMLDRHRPLAADGTDDGSSGPGAFVLLRFLGTTQNSSSLRELLNSLINQSRRMLGVNKDGVNIQSVKTLATAVVLMLKRLASIKPVLVVLDSIDQLKPDDSAHSCFWLPQSLPENVWFVVSTLPEEHGILDSLKTIYKFDTDECRQNFVEVTQLDPSDSKAILREQLRQRDRILTDKQLRLLETCVARVALPLYARLCVDFAAKWSSFSVVDEEALAPTVREIISQLFAGIERKHGVLLVRRALGYLTVSYAGLSENELEDILALDDDVLNDTFEYWMPPVRRLPPLAINRVIFDLQDYLVEQGSEGVPTLRWYHRQFLEAALDRFCSDADTVEQMNQLMAEFFTGVWAAKPKPFVDLSAKGSGQEGSALRYVPDQPTRFEGGEFNRRKLVELPHHLLLAGDIDSLKSHCLANFEFLHSLAKAKGVDACIEAFRAALQVWPDDQLLNSLGSLFNQSHQTLAFEPDLLPLQLLTRLPPASDEDNQLIRAKLLADAASATNCKIFAPIQIVRRGADSIGDAQAGGLQQGLMFSLAKHKKSVVALAVSEDFSKAVTVGEESAVSFWDLDKGSCLRTVQLGEDLDPAVYFVNQDRQAVVTVSSGFAVLQFGSGVYVRSFKRADGQFSASPVKDAGRRTIDNRIFVHPIRGGSQLVVFGNPYLHILSCDDWTEVGRIDLAHSAAAAKIDKVFTGLNSYNTATPVAGIDKYLLVVEPEMQMSIYQFDLQKLQFLQHKVYFHERSDEEMDAGESDESIDGLYIDRNESQCLFLETDKKEVHFCQLPSLDVIKVVSLTSCSDGLIRSGDLIQDNLGRHWVNDRYLILPSERAHQPCVLLWDSRNESYSQCCPHPSRVSINAIRVDSALQKVVTVCTDACLYMFDRTKEAAAATESGQAKEAVQENASYSWKNSFVLDSDERYIVYSGLRTIKEPGKDKRTDSLLVVYDTVKEDKVREFCMPTKRSWTVSKYNDSTVLIEHNRKGYLLDLIGATVTMETQGASGGTIDMIGVSANQQIVSISRSQRSLKLHDAVTGKASIALPDVFGSQPTQVISEMIVTPGGRYVIMCDENKNNKFVCYQLRRDEDDSGNATDKVFDLKDGTRTDLSLYDAFATDDEELLVTLAEAKVGPKTGRLRSISCLTVWNLRTRVKERVLFDQEFADKAMGKLDDMDTLYFASLGGRFVVTGHDDGYVRVWHLEQSTPLTRQKAHDHMISDMFAPRCSLATDGVQSSGQTKNYAMYFVSVCDDDAEMSFKYWKLDVTETVADDGKGRWSVECTHMATYKMMDSFKQFLALQNGTRNLLLLNEYDTPQQLVLMDPNARAEIWGRPDGPEWFGPKKNQVTLSLFDGEKFPTDPSDPDKETDRPESDYDDD</sequence>
<dbReference type="Proteomes" id="UP000215902">
    <property type="component" value="Unassembled WGS sequence"/>
</dbReference>
<dbReference type="OrthoDB" id="2325716at2759"/>
<name>A0A267FNL3_9PLAT</name>
<keyword evidence="1 3" id="KW-0853">WD repeat</keyword>
<dbReference type="InterPro" id="IPR001680">
    <property type="entry name" value="WD40_rpt"/>
</dbReference>
<gene>
    <name evidence="8" type="ORF">BOX15_Mlig011887g3</name>
</gene>
<dbReference type="Gene3D" id="3.40.50.300">
    <property type="entry name" value="P-loop containing nucleotide triphosphate hydrolases"/>
    <property type="match status" value="1"/>
</dbReference>
<evidence type="ECO:0000259" key="5">
    <source>
        <dbReference type="Pfam" id="PF13191"/>
    </source>
</evidence>
<evidence type="ECO:0000256" key="4">
    <source>
        <dbReference type="SAM" id="MobiDB-lite"/>
    </source>
</evidence>
<keyword evidence="2" id="KW-0677">Repeat</keyword>
<evidence type="ECO:0000313" key="9">
    <source>
        <dbReference type="Proteomes" id="UP000215902"/>
    </source>
</evidence>
<dbReference type="InterPro" id="IPR041664">
    <property type="entry name" value="AAA_16"/>
</dbReference>
<dbReference type="SUPFAM" id="SSF52540">
    <property type="entry name" value="P-loop containing nucleoside triphosphate hydrolases"/>
    <property type="match status" value="1"/>
</dbReference>
<dbReference type="InterPro" id="IPR025139">
    <property type="entry name" value="DUF4062"/>
</dbReference>
<evidence type="ECO:0000259" key="6">
    <source>
        <dbReference type="Pfam" id="PF13271"/>
    </source>
</evidence>
<evidence type="ECO:0000256" key="3">
    <source>
        <dbReference type="PROSITE-ProRule" id="PRU00221"/>
    </source>
</evidence>
<proteinExistence type="predicted"/>
<keyword evidence="9" id="KW-1185">Reference proteome</keyword>
<dbReference type="PANTHER" id="PTHR19871:SF14">
    <property type="entry name" value="DUF4062 DOMAIN-CONTAINING PROTEIN"/>
    <property type="match status" value="1"/>
</dbReference>
<feature type="domain" description="DUF4062" evidence="6">
    <location>
        <begin position="59"/>
        <end position="145"/>
    </location>
</feature>
<dbReference type="InterPro" id="IPR052752">
    <property type="entry name" value="NACHT-WD_repeat"/>
</dbReference>
<evidence type="ECO:0000313" key="8">
    <source>
        <dbReference type="EMBL" id="PAA74794.1"/>
    </source>
</evidence>
<evidence type="ECO:0008006" key="10">
    <source>
        <dbReference type="Google" id="ProtNLM"/>
    </source>
</evidence>
<evidence type="ECO:0000259" key="7">
    <source>
        <dbReference type="Pfam" id="PF25469"/>
    </source>
</evidence>
<dbReference type="Gene3D" id="2.130.10.10">
    <property type="entry name" value="YVTN repeat-like/Quinoprotein amine dehydrogenase"/>
    <property type="match status" value="2"/>
</dbReference>
<dbReference type="InterPro" id="IPR011047">
    <property type="entry name" value="Quinoprotein_ADH-like_sf"/>
</dbReference>
<dbReference type="STRING" id="282301.A0A267FNL3"/>
<reference evidence="8 9" key="1">
    <citation type="submission" date="2017-06" db="EMBL/GenBank/DDBJ databases">
        <title>A platform for efficient transgenesis in Macrostomum lignano, a flatworm model organism for stem cell research.</title>
        <authorList>
            <person name="Berezikov E."/>
        </authorList>
    </citation>
    <scope>NUCLEOTIDE SEQUENCE [LARGE SCALE GENOMIC DNA]</scope>
    <source>
        <strain evidence="8">DV1</strain>
        <tissue evidence="8">Whole organism</tissue>
    </source>
</reference>
<dbReference type="InterPro" id="IPR027417">
    <property type="entry name" value="P-loop_NTPase"/>
</dbReference>
<evidence type="ECO:0000256" key="2">
    <source>
        <dbReference type="ARBA" id="ARBA00022737"/>
    </source>
</evidence>
<dbReference type="PROSITE" id="PS50082">
    <property type="entry name" value="WD_REPEATS_2"/>
    <property type="match status" value="2"/>
</dbReference>
<organism evidence="8 9">
    <name type="scientific">Macrostomum lignano</name>
    <dbReference type="NCBI Taxonomy" id="282301"/>
    <lineage>
        <taxon>Eukaryota</taxon>
        <taxon>Metazoa</taxon>
        <taxon>Spiralia</taxon>
        <taxon>Lophotrochozoa</taxon>
        <taxon>Platyhelminthes</taxon>
        <taxon>Rhabditophora</taxon>
        <taxon>Macrostomorpha</taxon>
        <taxon>Macrostomida</taxon>
        <taxon>Macrostomidae</taxon>
        <taxon>Macrostomum</taxon>
    </lineage>
</organism>
<comment type="caution">
    <text evidence="8">The sequence shown here is derived from an EMBL/GenBank/DDBJ whole genome shotgun (WGS) entry which is preliminary data.</text>
</comment>
<feature type="repeat" description="WD" evidence="3">
    <location>
        <begin position="1613"/>
        <end position="1638"/>
    </location>
</feature>
<dbReference type="EMBL" id="NIVC01000922">
    <property type="protein sequence ID" value="PAA74794.1"/>
    <property type="molecule type" value="Genomic_DNA"/>
</dbReference>
<protein>
    <recommendedName>
        <fullName evidence="10">AAA+ ATPase domain-containing protein</fullName>
    </recommendedName>
</protein>
<feature type="repeat" description="WD" evidence="3">
    <location>
        <begin position="972"/>
        <end position="1013"/>
    </location>
</feature>
<dbReference type="Pfam" id="PF25469">
    <property type="entry name" value="WHD_NWD1"/>
    <property type="match status" value="1"/>
</dbReference>
<feature type="domain" description="NWD1/2-like winged helix-turn-helix" evidence="7">
    <location>
        <begin position="660"/>
        <end position="771"/>
    </location>
</feature>
<dbReference type="InterPro" id="IPR057588">
    <property type="entry name" value="NWD1/2-like_WH"/>
</dbReference>
<accession>A0A267FNL3</accession>
<feature type="region of interest" description="Disordered" evidence="4">
    <location>
        <begin position="1780"/>
        <end position="1805"/>
    </location>
</feature>
<dbReference type="SMART" id="SM00320">
    <property type="entry name" value="WD40"/>
    <property type="match status" value="3"/>
</dbReference>
<dbReference type="InterPro" id="IPR015943">
    <property type="entry name" value="WD40/YVTN_repeat-like_dom_sf"/>
</dbReference>
<dbReference type="SUPFAM" id="SSF50998">
    <property type="entry name" value="Quinoprotein alcohol dehydrogenase-like"/>
    <property type="match status" value="1"/>
</dbReference>
<feature type="domain" description="Orc1-like AAA ATPase" evidence="5">
    <location>
        <begin position="398"/>
        <end position="542"/>
    </location>
</feature>
<dbReference type="Pfam" id="PF13191">
    <property type="entry name" value="AAA_16"/>
    <property type="match status" value="1"/>
</dbReference>
<dbReference type="PANTHER" id="PTHR19871">
    <property type="entry name" value="BETA TRANSDUCIN-RELATED PROTEIN"/>
    <property type="match status" value="1"/>
</dbReference>
<evidence type="ECO:0000256" key="1">
    <source>
        <dbReference type="ARBA" id="ARBA00022574"/>
    </source>
</evidence>